<evidence type="ECO:0000313" key="1">
    <source>
        <dbReference type="EMBL" id="CAK05645.1"/>
    </source>
</evidence>
<dbReference type="KEGG" id="rle:RL0156"/>
<dbReference type="HOGENOM" id="CLU_2510368_0_0_5"/>
<protein>
    <submittedName>
        <fullName evidence="1">Uncharacterized protein</fullName>
    </submittedName>
</protein>
<sequence>MESHGPTALKVHAFAISQGLSRTRYCVTKFPPFKLRSSPPEYKLLKDNENSGALTNASDRSMFCSRWHMPRKRSQALLEKRANEE</sequence>
<reference evidence="1 2" key="1">
    <citation type="journal article" date="2006" name="Genome Biol.">
        <title>The genome of Rhizobium leguminosarum has recognizable core and accessory components.</title>
        <authorList>
            <person name="Young J.W."/>
            <person name="Crossman L.C."/>
            <person name="Johnston A.W.B."/>
            <person name="Thomson N.R."/>
            <person name="Ghazoui Z.F."/>
            <person name="Hull K.H."/>
            <person name="Wexler M."/>
            <person name="Curson A.R.J."/>
            <person name="Todd J.D."/>
            <person name="Poole P.S."/>
            <person name="Mauchline T.H."/>
            <person name="East A.K."/>
            <person name="Quail M.A."/>
            <person name="Churcher C."/>
            <person name="Arrowsmith C."/>
            <person name="Cherevach A."/>
            <person name="Chillingworth T."/>
            <person name="Clarke K."/>
            <person name="Cronin A."/>
            <person name="Davis P."/>
            <person name="Fraser A."/>
            <person name="Hance Z."/>
            <person name="Hauser H."/>
            <person name="Jagels K."/>
            <person name="Moule S."/>
            <person name="Mungall K."/>
            <person name="Norbertczak H."/>
            <person name="Rabbinowitsch E."/>
            <person name="Sanders M."/>
            <person name="Simmonds M."/>
            <person name="Whitehead S."/>
            <person name="Parkhill J."/>
        </authorList>
    </citation>
    <scope>NUCLEOTIDE SEQUENCE [LARGE SCALE GENOMIC DNA]</scope>
    <source>
        <strain evidence="2">DSM 114642 / LMG 32736 / 3841</strain>
    </source>
</reference>
<dbReference type="EMBL" id="AM236080">
    <property type="protein sequence ID" value="CAK05645.1"/>
    <property type="molecule type" value="Genomic_DNA"/>
</dbReference>
<dbReference type="EnsemblBacteria" id="CAK05645">
    <property type="protein sequence ID" value="CAK05645"/>
    <property type="gene ID" value="RL0156"/>
</dbReference>
<dbReference type="AlphaFoldDB" id="Q1MN07"/>
<proteinExistence type="predicted"/>
<name>Q1MN07_RHIJ3</name>
<organism evidence="1 2">
    <name type="scientific">Rhizobium johnstonii (strain DSM 114642 / LMG 32736 / 3841)</name>
    <name type="common">Rhizobium leguminosarum bv. viciae</name>
    <dbReference type="NCBI Taxonomy" id="216596"/>
    <lineage>
        <taxon>Bacteria</taxon>
        <taxon>Pseudomonadati</taxon>
        <taxon>Pseudomonadota</taxon>
        <taxon>Alphaproteobacteria</taxon>
        <taxon>Hyphomicrobiales</taxon>
        <taxon>Rhizobiaceae</taxon>
        <taxon>Rhizobium/Agrobacterium group</taxon>
        <taxon>Rhizobium</taxon>
        <taxon>Rhizobium johnstonii</taxon>
    </lineage>
</organism>
<accession>Q1MN07</accession>
<evidence type="ECO:0000313" key="2">
    <source>
        <dbReference type="Proteomes" id="UP000006575"/>
    </source>
</evidence>
<gene>
    <name evidence="1" type="ordered locus">RL0156</name>
</gene>
<dbReference type="Proteomes" id="UP000006575">
    <property type="component" value="Chromosome"/>
</dbReference>
<keyword evidence="2" id="KW-1185">Reference proteome</keyword>